<gene>
    <name evidence="1" type="ORF">KME15_15075</name>
</gene>
<reference evidence="1" key="2">
    <citation type="journal article" date="2022" name="Microbiol. Resour. Announc.">
        <title>Metagenome Sequencing to Explore Phylogenomics of Terrestrial Cyanobacteria.</title>
        <authorList>
            <person name="Ward R.D."/>
            <person name="Stajich J.E."/>
            <person name="Johansen J.R."/>
            <person name="Huntemann M."/>
            <person name="Clum A."/>
            <person name="Foster B."/>
            <person name="Foster B."/>
            <person name="Roux S."/>
            <person name="Palaniappan K."/>
            <person name="Varghese N."/>
            <person name="Mukherjee S."/>
            <person name="Reddy T.B.K."/>
            <person name="Daum C."/>
            <person name="Copeland A."/>
            <person name="Chen I.A."/>
            <person name="Ivanova N.N."/>
            <person name="Kyrpides N.C."/>
            <person name="Shapiro N."/>
            <person name="Eloe-Fadrosh E.A."/>
            <person name="Pietrasiak N."/>
        </authorList>
    </citation>
    <scope>NUCLEOTIDE SEQUENCE</scope>
    <source>
        <strain evidence="1">UHER 2000/2452</strain>
    </source>
</reference>
<sequence>MYIGRNIDRDQAKTVCKLTNSTSKKLEPVLASLTCPKLKGLLGAFILSATSIAWVGGMSSAVAQEVIDDRPTVIDQIEDAYYTFDQPFYFNRRFPRNTFWFLLSFPENEIAGDGRVSHKLYNELMMQQNTSDPTLRTADLPTPFTSSLQSDAIFTEEPVPAAPFAPSFRQSPSVAPTVIDSGADRTVQEAPVPALW</sequence>
<evidence type="ECO:0000313" key="1">
    <source>
        <dbReference type="EMBL" id="MBW4659995.1"/>
    </source>
</evidence>
<reference evidence="1" key="1">
    <citation type="submission" date="2021-05" db="EMBL/GenBank/DDBJ databases">
        <authorList>
            <person name="Pietrasiak N."/>
            <person name="Ward R."/>
            <person name="Stajich J.E."/>
            <person name="Kurbessoian T."/>
        </authorList>
    </citation>
    <scope>NUCLEOTIDE SEQUENCE</scope>
    <source>
        <strain evidence="1">UHER 2000/2452</strain>
    </source>
</reference>
<name>A0A951QCM4_9CYAN</name>
<proteinExistence type="predicted"/>
<dbReference type="Proteomes" id="UP000757435">
    <property type="component" value="Unassembled WGS sequence"/>
</dbReference>
<accession>A0A951QCM4</accession>
<comment type="caution">
    <text evidence="1">The sequence shown here is derived from an EMBL/GenBank/DDBJ whole genome shotgun (WGS) entry which is preliminary data.</text>
</comment>
<dbReference type="AlphaFoldDB" id="A0A951QCM4"/>
<evidence type="ECO:0000313" key="2">
    <source>
        <dbReference type="Proteomes" id="UP000757435"/>
    </source>
</evidence>
<dbReference type="EMBL" id="JAHHHD010000016">
    <property type="protein sequence ID" value="MBW4659995.1"/>
    <property type="molecule type" value="Genomic_DNA"/>
</dbReference>
<organism evidence="1 2">
    <name type="scientific">Drouetiella hepatica Uher 2000/2452</name>
    <dbReference type="NCBI Taxonomy" id="904376"/>
    <lineage>
        <taxon>Bacteria</taxon>
        <taxon>Bacillati</taxon>
        <taxon>Cyanobacteriota</taxon>
        <taxon>Cyanophyceae</taxon>
        <taxon>Oculatellales</taxon>
        <taxon>Oculatellaceae</taxon>
        <taxon>Drouetiella</taxon>
    </lineage>
</organism>
<protein>
    <submittedName>
        <fullName evidence="1">Uncharacterized protein</fullName>
    </submittedName>
</protein>